<gene>
    <name evidence="1" type="ORF">GCM10023350_04770</name>
</gene>
<keyword evidence="2" id="KW-1185">Reference proteome</keyword>
<dbReference type="Gene3D" id="3.40.960.10">
    <property type="entry name" value="VSR Endonuclease"/>
    <property type="match status" value="1"/>
</dbReference>
<sequence>MENYGWLDRLGNLPPSEPFTTASAREVGLSPKALRWLTMCRYLRHPIQGVYVAADVEDSIELRCAMLALVLPSDCFVCDRSAAWIHAGDRALAPNEHLDVPPISCFRPSDAGRLRNALSSSGERAIRSRDLMEIGGIVVTTPLRTALDLGRLQSNADLKLHGMDTMLGLEVFTLDELLAEIPRFNRQRGVVELRVLAPLADGGSESFGETALRRRWRGAGLPRPQTQISVLVDGREVYRLDMGLEDLLLAAEYEGEQWHGEDRAEYDEERRQWLEREREWSIAVFRKQHVFGQQQDAERLLRIAYDAARARRGLPPTYFY</sequence>
<reference evidence="2" key="1">
    <citation type="journal article" date="2019" name="Int. J. Syst. Evol. Microbiol.">
        <title>The Global Catalogue of Microorganisms (GCM) 10K type strain sequencing project: providing services to taxonomists for standard genome sequencing and annotation.</title>
        <authorList>
            <consortium name="The Broad Institute Genomics Platform"/>
            <consortium name="The Broad Institute Genome Sequencing Center for Infectious Disease"/>
            <person name="Wu L."/>
            <person name="Ma J."/>
        </authorList>
    </citation>
    <scope>NUCLEOTIDE SEQUENCE [LARGE SCALE GENOMIC DNA]</scope>
    <source>
        <strain evidence="2">JCM 18532</strain>
    </source>
</reference>
<evidence type="ECO:0000313" key="2">
    <source>
        <dbReference type="Proteomes" id="UP001499882"/>
    </source>
</evidence>
<comment type="caution">
    <text evidence="1">The sequence shown here is derived from an EMBL/GenBank/DDBJ whole genome shotgun (WGS) entry which is preliminary data.</text>
</comment>
<protein>
    <recommendedName>
        <fullName evidence="3">Transcriptional regulator, AbiEi antitoxin, Type IV TA system</fullName>
    </recommendedName>
</protein>
<organism evidence="1 2">
    <name type="scientific">Nocardioides endophyticus</name>
    <dbReference type="NCBI Taxonomy" id="1353775"/>
    <lineage>
        <taxon>Bacteria</taxon>
        <taxon>Bacillati</taxon>
        <taxon>Actinomycetota</taxon>
        <taxon>Actinomycetes</taxon>
        <taxon>Propionibacteriales</taxon>
        <taxon>Nocardioidaceae</taxon>
        <taxon>Nocardioides</taxon>
    </lineage>
</organism>
<accession>A0ABP8YAF0</accession>
<evidence type="ECO:0008006" key="3">
    <source>
        <dbReference type="Google" id="ProtNLM"/>
    </source>
</evidence>
<dbReference type="Proteomes" id="UP001499882">
    <property type="component" value="Unassembled WGS sequence"/>
</dbReference>
<name>A0ABP8YAF0_9ACTN</name>
<dbReference type="EMBL" id="BAABKN010000005">
    <property type="protein sequence ID" value="GAA4725321.1"/>
    <property type="molecule type" value="Genomic_DNA"/>
</dbReference>
<proteinExistence type="predicted"/>
<evidence type="ECO:0000313" key="1">
    <source>
        <dbReference type="EMBL" id="GAA4725321.1"/>
    </source>
</evidence>